<feature type="domain" description="Reverse transcriptase/retrotransposon-derived protein RNase H-like" evidence="5">
    <location>
        <begin position="287"/>
        <end position="328"/>
    </location>
</feature>
<dbReference type="Pfam" id="PF00078">
    <property type="entry name" value="RVT_1"/>
    <property type="match status" value="1"/>
</dbReference>
<accession>A0A9Q1ITU6</accession>
<evidence type="ECO:0000256" key="2">
    <source>
        <dbReference type="ARBA" id="ARBA00012180"/>
    </source>
</evidence>
<dbReference type="PANTHER" id="PTHR37984:SF5">
    <property type="entry name" value="PROTEIN NYNRIN-LIKE"/>
    <property type="match status" value="1"/>
</dbReference>
<evidence type="ECO:0000256" key="3">
    <source>
        <dbReference type="ARBA" id="ARBA00023268"/>
    </source>
</evidence>
<dbReference type="Proteomes" id="UP001152622">
    <property type="component" value="Chromosome 7"/>
</dbReference>
<feature type="domain" description="Reverse transcriptase" evidence="4">
    <location>
        <begin position="114"/>
        <end position="250"/>
    </location>
</feature>
<dbReference type="InterPro" id="IPR000477">
    <property type="entry name" value="RT_dom"/>
</dbReference>
<comment type="caution">
    <text evidence="6">The sequence shown here is derived from an EMBL/GenBank/DDBJ whole genome shotgun (WGS) entry which is preliminary data.</text>
</comment>
<evidence type="ECO:0000259" key="4">
    <source>
        <dbReference type="Pfam" id="PF00078"/>
    </source>
</evidence>
<dbReference type="OrthoDB" id="6761011at2759"/>
<dbReference type="EMBL" id="JAINUF010000007">
    <property type="protein sequence ID" value="KAJ8353327.1"/>
    <property type="molecule type" value="Genomic_DNA"/>
</dbReference>
<sequence>MKADGRNWDQLLPYLMFTWEVNYCIRQPGRRPPEKVYHVNLLKKWVARDVLCSFHPPQGPAKTEPVEVPIGEQLSKSQRQDVMELVECHRDVFSTEAGRTDLIQHHIITEPGKKVKLRLYQIPEARREAVRQEVRNMLKSGVIEQSRNKLIERLGRARYISTLDLTKGYWQVPLAPQAREKTAFATPDGLFHYKMLPFGLHGAPSTFQRLMDQVLRPHREYAAAHLDDIVIHGEEWGTHLQQVTAVLRALWGAGRRLPGVHHRQRMRQAPAPLTDLTKSRLPDRIVWTDETEKAFQGLKDALCSGPVLVTPDFTKPLVVQTDASETRVRGCT</sequence>
<evidence type="ECO:0000313" key="6">
    <source>
        <dbReference type="EMBL" id="KAJ8353327.1"/>
    </source>
</evidence>
<dbReference type="InterPro" id="IPR043128">
    <property type="entry name" value="Rev_trsase/Diguanyl_cyclase"/>
</dbReference>
<organism evidence="6 7">
    <name type="scientific">Synaphobranchus kaupii</name>
    <name type="common">Kaup's arrowtooth eel</name>
    <dbReference type="NCBI Taxonomy" id="118154"/>
    <lineage>
        <taxon>Eukaryota</taxon>
        <taxon>Metazoa</taxon>
        <taxon>Chordata</taxon>
        <taxon>Craniata</taxon>
        <taxon>Vertebrata</taxon>
        <taxon>Euteleostomi</taxon>
        <taxon>Actinopterygii</taxon>
        <taxon>Neopterygii</taxon>
        <taxon>Teleostei</taxon>
        <taxon>Anguilliformes</taxon>
        <taxon>Synaphobranchidae</taxon>
        <taxon>Synaphobranchus</taxon>
    </lineage>
</organism>
<reference evidence="6" key="1">
    <citation type="journal article" date="2023" name="Science">
        <title>Genome structures resolve the early diversification of teleost fishes.</title>
        <authorList>
            <person name="Parey E."/>
            <person name="Louis A."/>
            <person name="Montfort J."/>
            <person name="Bouchez O."/>
            <person name="Roques C."/>
            <person name="Iampietro C."/>
            <person name="Lluch J."/>
            <person name="Castinel A."/>
            <person name="Donnadieu C."/>
            <person name="Desvignes T."/>
            <person name="Floi Bucao C."/>
            <person name="Jouanno E."/>
            <person name="Wen M."/>
            <person name="Mejri S."/>
            <person name="Dirks R."/>
            <person name="Jansen H."/>
            <person name="Henkel C."/>
            <person name="Chen W.J."/>
            <person name="Zahm M."/>
            <person name="Cabau C."/>
            <person name="Klopp C."/>
            <person name="Thompson A.W."/>
            <person name="Robinson-Rechavi M."/>
            <person name="Braasch I."/>
            <person name="Lecointre G."/>
            <person name="Bobe J."/>
            <person name="Postlethwait J.H."/>
            <person name="Berthelot C."/>
            <person name="Roest Crollius H."/>
            <person name="Guiguen Y."/>
        </authorList>
    </citation>
    <scope>NUCLEOTIDE SEQUENCE</scope>
    <source>
        <strain evidence="6">WJC10195</strain>
    </source>
</reference>
<comment type="similarity">
    <text evidence="1">Belongs to the beta type-B retroviral polymerase family. HERV class-II K(HML-2) pol subfamily.</text>
</comment>
<protein>
    <recommendedName>
        <fullName evidence="2">ribonuclease H</fullName>
        <ecNumber evidence="2">3.1.26.4</ecNumber>
    </recommendedName>
</protein>
<gene>
    <name evidence="6" type="ORF">SKAU_G00208940</name>
</gene>
<dbReference type="Gene3D" id="3.10.10.10">
    <property type="entry name" value="HIV Type 1 Reverse Transcriptase, subunit A, domain 1"/>
    <property type="match status" value="1"/>
</dbReference>
<dbReference type="PANTHER" id="PTHR37984">
    <property type="entry name" value="PROTEIN CBG26694"/>
    <property type="match status" value="1"/>
</dbReference>
<dbReference type="GO" id="GO:0004523">
    <property type="term" value="F:RNA-DNA hybrid ribonuclease activity"/>
    <property type="evidence" value="ECO:0007669"/>
    <property type="project" value="UniProtKB-EC"/>
</dbReference>
<dbReference type="InterPro" id="IPR041577">
    <property type="entry name" value="RT_RNaseH_2"/>
</dbReference>
<evidence type="ECO:0000313" key="7">
    <source>
        <dbReference type="Proteomes" id="UP001152622"/>
    </source>
</evidence>
<dbReference type="EC" id="3.1.26.4" evidence="2"/>
<dbReference type="InterPro" id="IPR043502">
    <property type="entry name" value="DNA/RNA_pol_sf"/>
</dbReference>
<dbReference type="SUPFAM" id="SSF56672">
    <property type="entry name" value="DNA/RNA polymerases"/>
    <property type="match status" value="1"/>
</dbReference>
<dbReference type="Gene3D" id="3.30.70.270">
    <property type="match status" value="2"/>
</dbReference>
<keyword evidence="7" id="KW-1185">Reference proteome</keyword>
<name>A0A9Q1ITU6_SYNKA</name>
<dbReference type="AlphaFoldDB" id="A0A9Q1ITU6"/>
<keyword evidence="3" id="KW-0511">Multifunctional enzyme</keyword>
<evidence type="ECO:0000259" key="5">
    <source>
        <dbReference type="Pfam" id="PF17919"/>
    </source>
</evidence>
<dbReference type="CDD" id="cd01647">
    <property type="entry name" value="RT_LTR"/>
    <property type="match status" value="1"/>
</dbReference>
<dbReference type="InterPro" id="IPR050951">
    <property type="entry name" value="Retrovirus_Pol_polyprotein"/>
</dbReference>
<proteinExistence type="inferred from homology"/>
<evidence type="ECO:0000256" key="1">
    <source>
        <dbReference type="ARBA" id="ARBA00010879"/>
    </source>
</evidence>
<dbReference type="Pfam" id="PF17919">
    <property type="entry name" value="RT_RNaseH_2"/>
    <property type="match status" value="1"/>
</dbReference>